<dbReference type="EMBL" id="MT143590">
    <property type="protein sequence ID" value="QJA98559.1"/>
    <property type="molecule type" value="Genomic_DNA"/>
</dbReference>
<dbReference type="AlphaFoldDB" id="A0A6M3LX45"/>
<dbReference type="InterPro" id="IPR036390">
    <property type="entry name" value="WH_DNA-bd_sf"/>
</dbReference>
<sequence length="447" mass="48431">MAEIKERTLKVLQALSQATEPARPSQIGEIIGEKPIDVGRFLAELLKAGLVEKTGEEQNLWAVTEKGTEYLSNLGNQPASQPQVTGPVPQPPETISTVPSQTDLFRSIGENLGVGAKKSDVRLDALIYYIQRTANLDDLGSVWNALTEMGVANDVKKRWVKIYAQTIPGKRIPEELKEKLEIGQETDKVKSEAGEIQPKPKRFSVISGEIMGDPEGDYNFKEALQYVAQQRGASPDDAGSMALALSKMGPEMLTTILAAMTPLISKEKEGGSTLEMIQTLKELGLLGKTSEGGSSLLDQVAKLTELGLLKKPGEGEGSETIRALETQIKELSESLKKQEMDTMRNAVVALSNQLGDLRKEMSEQGKLEGRYGLMQQAMTSIDNQLTGIRTDAKPFVMGMTSGGGGEPRQRSPEEKAAIVKGLKGAVARERKARALEDELLFGGKPQG</sequence>
<dbReference type="InterPro" id="IPR036388">
    <property type="entry name" value="WH-like_DNA-bd_sf"/>
</dbReference>
<dbReference type="Gene3D" id="1.10.10.10">
    <property type="entry name" value="Winged helix-like DNA-binding domain superfamily/Winged helix DNA-binding domain"/>
    <property type="match status" value="1"/>
</dbReference>
<organism evidence="2">
    <name type="scientific">viral metagenome</name>
    <dbReference type="NCBI Taxonomy" id="1070528"/>
    <lineage>
        <taxon>unclassified sequences</taxon>
        <taxon>metagenomes</taxon>
        <taxon>organismal metagenomes</taxon>
    </lineage>
</organism>
<accession>A0A6M3LX45</accession>
<gene>
    <name evidence="2" type="ORF">MM171A01701_0006</name>
</gene>
<protein>
    <submittedName>
        <fullName evidence="2">Putative DNA binding, helix-turn-helix domain containing protein</fullName>
    </submittedName>
</protein>
<name>A0A6M3LX45_9ZZZZ</name>
<reference evidence="2" key="1">
    <citation type="submission" date="2020-03" db="EMBL/GenBank/DDBJ databases">
        <title>The deep terrestrial virosphere.</title>
        <authorList>
            <person name="Holmfeldt K."/>
            <person name="Nilsson E."/>
            <person name="Simone D."/>
            <person name="Lopez-Fernandez M."/>
            <person name="Wu X."/>
            <person name="de Brujin I."/>
            <person name="Lundin D."/>
            <person name="Andersson A."/>
            <person name="Bertilsson S."/>
            <person name="Dopson M."/>
        </authorList>
    </citation>
    <scope>NUCLEOTIDE SEQUENCE</scope>
    <source>
        <strain evidence="2">MM171A01701</strain>
    </source>
</reference>
<dbReference type="SUPFAM" id="SSF46785">
    <property type="entry name" value="Winged helix' DNA-binding domain"/>
    <property type="match status" value="1"/>
</dbReference>
<evidence type="ECO:0000256" key="1">
    <source>
        <dbReference type="SAM" id="Coils"/>
    </source>
</evidence>
<evidence type="ECO:0000313" key="2">
    <source>
        <dbReference type="EMBL" id="QJA98559.1"/>
    </source>
</evidence>
<feature type="coiled-coil region" evidence="1">
    <location>
        <begin position="321"/>
        <end position="360"/>
    </location>
</feature>
<keyword evidence="1" id="KW-0175">Coiled coil</keyword>
<proteinExistence type="predicted"/>